<evidence type="ECO:0000313" key="1">
    <source>
        <dbReference type="EMBL" id="DAF63803.1"/>
    </source>
</evidence>
<reference evidence="1" key="1">
    <citation type="journal article" date="2021" name="Proc. Natl. Acad. Sci. U.S.A.">
        <title>A Catalog of Tens of Thousands of Viruses from Human Metagenomes Reveals Hidden Associations with Chronic Diseases.</title>
        <authorList>
            <person name="Tisza M.J."/>
            <person name="Buck C.B."/>
        </authorList>
    </citation>
    <scope>NUCLEOTIDE SEQUENCE</scope>
    <source>
        <strain evidence="1">Ctz6O13</strain>
    </source>
</reference>
<sequence length="47" mass="5249">MISHFTRFFVGQRSDVPYVAAACESSGFFHLYADSFEVSGTIDKTLI</sequence>
<dbReference type="EMBL" id="BK032843">
    <property type="protein sequence ID" value="DAF63803.1"/>
    <property type="molecule type" value="Genomic_DNA"/>
</dbReference>
<name>A0A8S5TL73_9CAUD</name>
<proteinExistence type="predicted"/>
<accession>A0A8S5TL73</accession>
<protein>
    <submittedName>
        <fullName evidence="1">Uncharacterized protein</fullName>
    </submittedName>
</protein>
<organism evidence="1">
    <name type="scientific">Podoviridae sp. ctz6O13</name>
    <dbReference type="NCBI Taxonomy" id="2827757"/>
    <lineage>
        <taxon>Viruses</taxon>
        <taxon>Duplodnaviria</taxon>
        <taxon>Heunggongvirae</taxon>
        <taxon>Uroviricota</taxon>
        <taxon>Caudoviricetes</taxon>
    </lineage>
</organism>